<feature type="domain" description="CAP-Gly" evidence="3">
    <location>
        <begin position="54"/>
        <end position="99"/>
    </location>
</feature>
<dbReference type="PROSITE" id="PS50245">
    <property type="entry name" value="CAP_GLY_2"/>
    <property type="match status" value="1"/>
</dbReference>
<name>A0AAF0EWP5_9BASI</name>
<evidence type="ECO:0000313" key="4">
    <source>
        <dbReference type="EMBL" id="WFD36519.1"/>
    </source>
</evidence>
<organism evidence="4 5">
    <name type="scientific">Malassezia cuniculi</name>
    <dbReference type="NCBI Taxonomy" id="948313"/>
    <lineage>
        <taxon>Eukaryota</taxon>
        <taxon>Fungi</taxon>
        <taxon>Dikarya</taxon>
        <taxon>Basidiomycota</taxon>
        <taxon>Ustilaginomycotina</taxon>
        <taxon>Malasseziomycetes</taxon>
        <taxon>Malasseziales</taxon>
        <taxon>Malasseziaceae</taxon>
        <taxon>Malassezia</taxon>
    </lineage>
</organism>
<feature type="compositionally biased region" description="Low complexity" evidence="2">
    <location>
        <begin position="365"/>
        <end position="377"/>
    </location>
</feature>
<dbReference type="EMBL" id="CP119881">
    <property type="protein sequence ID" value="WFD36519.1"/>
    <property type="molecule type" value="Genomic_DNA"/>
</dbReference>
<dbReference type="AlphaFoldDB" id="A0AAF0EWP5"/>
<feature type="compositionally biased region" description="Low complexity" evidence="2">
    <location>
        <begin position="608"/>
        <end position="623"/>
    </location>
</feature>
<evidence type="ECO:0000259" key="3">
    <source>
        <dbReference type="PROSITE" id="PS50245"/>
    </source>
</evidence>
<dbReference type="InterPro" id="IPR036859">
    <property type="entry name" value="CAP-Gly_dom_sf"/>
</dbReference>
<feature type="compositionally biased region" description="Low complexity" evidence="2">
    <location>
        <begin position="141"/>
        <end position="159"/>
    </location>
</feature>
<feature type="compositionally biased region" description="Basic and acidic residues" evidence="2">
    <location>
        <begin position="378"/>
        <end position="389"/>
    </location>
</feature>
<dbReference type="SUPFAM" id="SSF74924">
    <property type="entry name" value="Cap-Gly domain"/>
    <property type="match status" value="1"/>
</dbReference>
<evidence type="ECO:0000313" key="5">
    <source>
        <dbReference type="Proteomes" id="UP001219933"/>
    </source>
</evidence>
<dbReference type="Gene3D" id="2.30.30.190">
    <property type="entry name" value="CAP Gly-rich-like domain"/>
    <property type="match status" value="1"/>
</dbReference>
<proteinExistence type="predicted"/>
<sequence length="684" mass="73568">MTDGTPSVRARPSLGRMASRTAMRTATPLGRSLEIGDLVRLEGSDLVGVLRYTGAVHGRTGTYAGLELIGDSTGRGKNDGTIDGVQYFATTPLNGIFGPLSRVIPISDARPQSATARPRSALSRSSSRADTHDRPPSAIGRPPSSVARPPSSIARPPSRGNATPTRPTSARAMRPPSTPNTHMETRPRTMPRRSIAVPTSTPGRRPASPEKRSTTPVRRPPSSHRGHLASSMDERVMYNDAFSSGQRTTPKAALSHKELLEQMDLAPKSETKLPDASPELAALDADADVDALDDVSVDAGSGAGSGAGAHGLFDAQERQRELDKEALDALRLELADERRRRRDAAQREAALAANAADAEKRATQAEEASAAFEQKAAALEKEKTESTSRIHDLEAALEAASLRSDPAPSDESGVAGELAQLHAKIEQMIAAWNRERAELTGRIDDLTNAGRETINVYEAQLAAGVAEQDALKARIAELEARDPGAGIDAASAQEHAEHAAHLQRKVERLEEELMEARTRVEAYSSAEKRDTVARAGVEERLRAEVLKLQTQLRAAEDRVEESSARADALQVALDESSAALERERAELESLRAERLGSAVSVPASTPQVPAAAPDAASASPNPAVDELKARIAALERENATQKDQFQRDIGELEALVEARIFKEEELENEMERLRRERDEALAGR</sequence>
<dbReference type="PROSITE" id="PS00845">
    <property type="entry name" value="CAP_GLY_1"/>
    <property type="match status" value="1"/>
</dbReference>
<dbReference type="PANTHER" id="PTHR18916">
    <property type="entry name" value="DYNACTIN 1-RELATED MICROTUBULE-BINDING"/>
    <property type="match status" value="1"/>
</dbReference>
<feature type="region of interest" description="Disordered" evidence="2">
    <location>
        <begin position="598"/>
        <end position="623"/>
    </location>
</feature>
<protein>
    <recommendedName>
        <fullName evidence="3">CAP-Gly domain-containing protein</fullName>
    </recommendedName>
</protein>
<feature type="compositionally biased region" description="Low complexity" evidence="2">
    <location>
        <begin position="113"/>
        <end position="126"/>
    </location>
</feature>
<reference evidence="4" key="1">
    <citation type="submission" date="2023-03" db="EMBL/GenBank/DDBJ databases">
        <title>Mating type loci evolution in Malassezia.</title>
        <authorList>
            <person name="Coelho M.A."/>
        </authorList>
    </citation>
    <scope>NUCLEOTIDE SEQUENCE</scope>
    <source>
        <strain evidence="4">CBS 11721</strain>
    </source>
</reference>
<keyword evidence="1" id="KW-0175">Coiled coil</keyword>
<dbReference type="SMART" id="SM01052">
    <property type="entry name" value="CAP_GLY"/>
    <property type="match status" value="1"/>
</dbReference>
<evidence type="ECO:0000256" key="1">
    <source>
        <dbReference type="SAM" id="Coils"/>
    </source>
</evidence>
<keyword evidence="5" id="KW-1185">Reference proteome</keyword>
<accession>A0AAF0EWP5</accession>
<feature type="region of interest" description="Disordered" evidence="2">
    <location>
        <begin position="355"/>
        <end position="389"/>
    </location>
</feature>
<dbReference type="InterPro" id="IPR000938">
    <property type="entry name" value="CAP-Gly_domain"/>
</dbReference>
<feature type="region of interest" description="Disordered" evidence="2">
    <location>
        <begin position="108"/>
        <end position="232"/>
    </location>
</feature>
<gene>
    <name evidence="4" type="ORF">MCUN1_003402</name>
</gene>
<dbReference type="Pfam" id="PF01302">
    <property type="entry name" value="CAP_GLY"/>
    <property type="match status" value="1"/>
</dbReference>
<feature type="coiled-coil region" evidence="1">
    <location>
        <begin position="624"/>
        <end position="683"/>
    </location>
</feature>
<dbReference type="PANTHER" id="PTHR18916:SF83">
    <property type="entry name" value="TIP ELONGATION PROTEIN 1"/>
    <property type="match status" value="1"/>
</dbReference>
<dbReference type="Proteomes" id="UP001219933">
    <property type="component" value="Chromosome 5"/>
</dbReference>
<evidence type="ECO:0000256" key="2">
    <source>
        <dbReference type="SAM" id="MobiDB-lite"/>
    </source>
</evidence>
<feature type="coiled-coil region" evidence="1">
    <location>
        <begin position="429"/>
        <end position="593"/>
    </location>
</feature>
<feature type="region of interest" description="Disordered" evidence="2">
    <location>
        <begin position="1"/>
        <end position="21"/>
    </location>
</feature>